<feature type="binding site" evidence="9">
    <location>
        <position position="149"/>
    </location>
    <ligand>
        <name>4-amino-2-methyl-5-(diphosphooxymethyl)pyrimidine</name>
        <dbReference type="ChEBI" id="CHEBI:57841"/>
    </ligand>
</feature>
<keyword evidence="5 9" id="KW-0784">Thiamine biosynthesis</keyword>
<feature type="domain" description="Thiamine phosphate synthase/TenI" evidence="12">
    <location>
        <begin position="12"/>
        <end position="197"/>
    </location>
</feature>
<feature type="binding site" evidence="9">
    <location>
        <position position="76"/>
    </location>
    <ligand>
        <name>Mg(2+)</name>
        <dbReference type="ChEBI" id="CHEBI:18420"/>
    </ligand>
</feature>
<dbReference type="CDD" id="cd00564">
    <property type="entry name" value="TMP_TenI"/>
    <property type="match status" value="1"/>
</dbReference>
<dbReference type="InterPro" id="IPR013785">
    <property type="entry name" value="Aldolase_TIM"/>
</dbReference>
<feature type="binding site" evidence="9">
    <location>
        <begin position="146"/>
        <end position="148"/>
    </location>
    <ligand>
        <name>2-[(2R,5Z)-2-carboxy-4-methylthiazol-5(2H)-ylidene]ethyl phosphate</name>
        <dbReference type="ChEBI" id="CHEBI:62899"/>
    </ligand>
</feature>
<dbReference type="NCBIfam" id="TIGR00693">
    <property type="entry name" value="thiE"/>
    <property type="match status" value="1"/>
</dbReference>
<dbReference type="InterPro" id="IPR022998">
    <property type="entry name" value="ThiamineP_synth_TenI"/>
</dbReference>
<dbReference type="Proteomes" id="UP000199040">
    <property type="component" value="Unassembled WGS sequence"/>
</dbReference>
<feature type="binding site" evidence="9">
    <location>
        <position position="175"/>
    </location>
    <ligand>
        <name>2-[(2R,5Z)-2-carboxy-4-methylthiazol-5(2H)-ylidene]ethyl phosphate</name>
        <dbReference type="ChEBI" id="CHEBI:62899"/>
    </ligand>
</feature>
<dbReference type="PANTHER" id="PTHR20857">
    <property type="entry name" value="THIAMINE-PHOSPHATE PYROPHOSPHORYLASE"/>
    <property type="match status" value="1"/>
</dbReference>
<dbReference type="Pfam" id="PF02581">
    <property type="entry name" value="TMP-TENI"/>
    <property type="match status" value="1"/>
</dbReference>
<dbReference type="Gene3D" id="3.20.20.70">
    <property type="entry name" value="Aldolase class I"/>
    <property type="match status" value="1"/>
</dbReference>
<comment type="pathway">
    <text evidence="1 9 11">Cofactor biosynthesis; thiamine diphosphate biosynthesis; thiamine phosphate from 4-amino-2-methyl-5-diphosphomethylpyrimidine and 4-methyl-5-(2-phosphoethyl)-thiazole: step 1/1.</text>
</comment>
<evidence type="ECO:0000256" key="5">
    <source>
        <dbReference type="ARBA" id="ARBA00022977"/>
    </source>
</evidence>
<dbReference type="GO" id="GO:0005737">
    <property type="term" value="C:cytoplasm"/>
    <property type="evidence" value="ECO:0007669"/>
    <property type="project" value="TreeGrafter"/>
</dbReference>
<dbReference type="SUPFAM" id="SSF51391">
    <property type="entry name" value="Thiamin phosphate synthase"/>
    <property type="match status" value="1"/>
</dbReference>
<keyword evidence="15" id="KW-1185">Reference proteome</keyword>
<evidence type="ECO:0000259" key="12">
    <source>
        <dbReference type="Pfam" id="PF02581"/>
    </source>
</evidence>
<evidence type="ECO:0000256" key="1">
    <source>
        <dbReference type="ARBA" id="ARBA00005165"/>
    </source>
</evidence>
<evidence type="ECO:0000256" key="6">
    <source>
        <dbReference type="ARBA" id="ARBA00047334"/>
    </source>
</evidence>
<dbReference type="InterPro" id="IPR036206">
    <property type="entry name" value="ThiamineP_synth_sf"/>
</dbReference>
<name>A0A1I3B7Q5_9GAMM</name>
<evidence type="ECO:0000313" key="13">
    <source>
        <dbReference type="EMBL" id="SFH58106.1"/>
    </source>
</evidence>
<keyword evidence="2 9" id="KW-0808">Transferase</keyword>
<dbReference type="EC" id="2.5.1.3" evidence="9"/>
<accession>A0A1I3B7Q5</accession>
<evidence type="ECO:0000256" key="2">
    <source>
        <dbReference type="ARBA" id="ARBA00022679"/>
    </source>
</evidence>
<comment type="caution">
    <text evidence="9">Lacks conserved residue(s) required for the propagation of feature annotation.</text>
</comment>
<dbReference type="PANTHER" id="PTHR20857:SF15">
    <property type="entry name" value="THIAMINE-PHOSPHATE SYNTHASE"/>
    <property type="match status" value="1"/>
</dbReference>
<dbReference type="STRING" id="442341.SAMN04487959_10623"/>
<dbReference type="RefSeq" id="WP_092845564.1">
    <property type="nucleotide sequence ID" value="NZ_FOPY01000006.1"/>
</dbReference>
<comment type="function">
    <text evidence="9">Condenses 4-methyl-5-(beta-hydroxyethyl)thiazole monophosphate (THZ-P) and 2-methyl-4-amino-5-hydroxymethyl pyrimidine pyrophosphate (HMP-PP) to form thiamine monophosphate (TMP).</text>
</comment>
<comment type="catalytic activity">
    <reaction evidence="8 9 10">
        <text>2-[(2R,5Z)-2-carboxy-4-methylthiazol-5(2H)-ylidene]ethyl phosphate + 4-amino-2-methyl-5-(diphosphooxymethyl)pyrimidine + 2 H(+) = thiamine phosphate + CO2 + diphosphate</text>
        <dbReference type="Rhea" id="RHEA:47844"/>
        <dbReference type="ChEBI" id="CHEBI:15378"/>
        <dbReference type="ChEBI" id="CHEBI:16526"/>
        <dbReference type="ChEBI" id="CHEBI:33019"/>
        <dbReference type="ChEBI" id="CHEBI:37575"/>
        <dbReference type="ChEBI" id="CHEBI:57841"/>
        <dbReference type="ChEBI" id="CHEBI:62899"/>
        <dbReference type="EC" id="2.5.1.3"/>
    </reaction>
</comment>
<dbReference type="UniPathway" id="UPA00060">
    <property type="reaction ID" value="UER00141"/>
</dbReference>
<comment type="catalytic activity">
    <reaction evidence="6 9 10">
        <text>4-methyl-5-(2-phosphooxyethyl)-thiazole + 4-amino-2-methyl-5-(diphosphooxymethyl)pyrimidine + H(+) = thiamine phosphate + diphosphate</text>
        <dbReference type="Rhea" id="RHEA:22328"/>
        <dbReference type="ChEBI" id="CHEBI:15378"/>
        <dbReference type="ChEBI" id="CHEBI:33019"/>
        <dbReference type="ChEBI" id="CHEBI:37575"/>
        <dbReference type="ChEBI" id="CHEBI:57841"/>
        <dbReference type="ChEBI" id="CHEBI:58296"/>
        <dbReference type="EC" id="2.5.1.3"/>
    </reaction>
</comment>
<evidence type="ECO:0000256" key="3">
    <source>
        <dbReference type="ARBA" id="ARBA00022723"/>
    </source>
</evidence>
<evidence type="ECO:0000313" key="15">
    <source>
        <dbReference type="Proteomes" id="UP000199040"/>
    </source>
</evidence>
<feature type="binding site" evidence="9">
    <location>
        <position position="100"/>
    </location>
    <ligand>
        <name>Mg(2+)</name>
        <dbReference type="ChEBI" id="CHEBI:18420"/>
    </ligand>
</feature>
<evidence type="ECO:0000256" key="9">
    <source>
        <dbReference type="HAMAP-Rule" id="MF_00097"/>
    </source>
</evidence>
<feature type="binding site" evidence="9">
    <location>
        <position position="119"/>
    </location>
    <ligand>
        <name>4-amino-2-methyl-5-(diphosphooxymethyl)pyrimidine</name>
        <dbReference type="ChEBI" id="CHEBI:57841"/>
    </ligand>
</feature>
<dbReference type="Proteomes" id="UP000294489">
    <property type="component" value="Unassembled WGS sequence"/>
</dbReference>
<proteinExistence type="inferred from homology"/>
<dbReference type="GO" id="GO:0009229">
    <property type="term" value="P:thiamine diphosphate biosynthetic process"/>
    <property type="evidence" value="ECO:0007669"/>
    <property type="project" value="UniProtKB-UniRule"/>
</dbReference>
<reference evidence="14 16" key="2">
    <citation type="submission" date="2019-03" db="EMBL/GenBank/DDBJ databases">
        <title>Freshwater and sediment microbial communities from various areas in North America, analyzing microbe dynamics in response to fracking.</title>
        <authorList>
            <person name="Lamendella R."/>
        </authorList>
    </citation>
    <scope>NUCLEOTIDE SEQUENCE [LARGE SCALE GENOMIC DNA]</scope>
    <source>
        <strain evidence="14 16">6_TX</strain>
    </source>
</reference>
<sequence length="220" mass="23744">MNDKRHDWTRGVYAITDAQLLPSDRQLIEACRAALNGGLALLQYRDKSGDLSHRLRQALALAMLCRNYSVPLIINDDLALARRLRDDGYAGVGLHLGQEDGSLRQAREVLGPEAIIGATCHARLDLAERAADEGASYLAFGRFFASKTKPEAPPATLDLLAEAARFGLPRVAIGGIDIDNVSQARNAGAELLATVHGVFGGEDPETPVRELNARLNSTYS</sequence>
<dbReference type="GO" id="GO:0004789">
    <property type="term" value="F:thiamine-phosphate diphosphorylase activity"/>
    <property type="evidence" value="ECO:0007669"/>
    <property type="project" value="UniProtKB-UniRule"/>
</dbReference>
<dbReference type="EMBL" id="SOEC01000009">
    <property type="protein sequence ID" value="TDX28786.1"/>
    <property type="molecule type" value="Genomic_DNA"/>
</dbReference>
<evidence type="ECO:0000256" key="10">
    <source>
        <dbReference type="RuleBase" id="RU003826"/>
    </source>
</evidence>
<evidence type="ECO:0000313" key="16">
    <source>
        <dbReference type="Proteomes" id="UP000294489"/>
    </source>
</evidence>
<feature type="binding site" evidence="9">
    <location>
        <position position="75"/>
    </location>
    <ligand>
        <name>4-amino-2-methyl-5-(diphosphooxymethyl)pyrimidine</name>
        <dbReference type="ChEBI" id="CHEBI:57841"/>
    </ligand>
</feature>
<evidence type="ECO:0000256" key="8">
    <source>
        <dbReference type="ARBA" id="ARBA00047883"/>
    </source>
</evidence>
<keyword evidence="3 9" id="KW-0479">Metal-binding</keyword>
<comment type="catalytic activity">
    <reaction evidence="7 9 10">
        <text>2-(2-carboxy-4-methylthiazol-5-yl)ethyl phosphate + 4-amino-2-methyl-5-(diphosphooxymethyl)pyrimidine + 2 H(+) = thiamine phosphate + CO2 + diphosphate</text>
        <dbReference type="Rhea" id="RHEA:47848"/>
        <dbReference type="ChEBI" id="CHEBI:15378"/>
        <dbReference type="ChEBI" id="CHEBI:16526"/>
        <dbReference type="ChEBI" id="CHEBI:33019"/>
        <dbReference type="ChEBI" id="CHEBI:37575"/>
        <dbReference type="ChEBI" id="CHEBI:57841"/>
        <dbReference type="ChEBI" id="CHEBI:62890"/>
        <dbReference type="EC" id="2.5.1.3"/>
    </reaction>
</comment>
<comment type="cofactor">
    <cofactor evidence="9">
        <name>Mg(2+)</name>
        <dbReference type="ChEBI" id="CHEBI:18420"/>
    </cofactor>
    <text evidence="9">Binds 1 Mg(2+) ion per subunit.</text>
</comment>
<evidence type="ECO:0000256" key="11">
    <source>
        <dbReference type="RuleBase" id="RU004253"/>
    </source>
</evidence>
<comment type="similarity">
    <text evidence="9 10">Belongs to the thiamine-phosphate synthase family.</text>
</comment>
<gene>
    <name evidence="9" type="primary">thiE</name>
    <name evidence="14" type="ORF">DFO67_109170</name>
    <name evidence="13" type="ORF">SAMN04487959_10623</name>
</gene>
<protein>
    <recommendedName>
        <fullName evidence="9">Thiamine-phosphate synthase</fullName>
        <shortName evidence="9">TP synthase</shortName>
        <shortName evidence="9">TPS</shortName>
        <ecNumber evidence="9">2.5.1.3</ecNumber>
    </recommendedName>
    <alternativeName>
        <fullName evidence="9">Thiamine-phosphate pyrophosphorylase</fullName>
        <shortName evidence="9">TMP pyrophosphorylase</shortName>
        <shortName evidence="9">TMP-PPase</shortName>
    </alternativeName>
</protein>
<dbReference type="OrthoDB" id="9789949at2"/>
<organism evidence="13 15">
    <name type="scientific">Modicisalibacter xianhensis</name>
    <dbReference type="NCBI Taxonomy" id="442341"/>
    <lineage>
        <taxon>Bacteria</taxon>
        <taxon>Pseudomonadati</taxon>
        <taxon>Pseudomonadota</taxon>
        <taxon>Gammaproteobacteria</taxon>
        <taxon>Oceanospirillales</taxon>
        <taxon>Halomonadaceae</taxon>
        <taxon>Modicisalibacter</taxon>
    </lineage>
</organism>
<keyword evidence="4 9" id="KW-0460">Magnesium</keyword>
<evidence type="ECO:0000313" key="14">
    <source>
        <dbReference type="EMBL" id="TDX28786.1"/>
    </source>
</evidence>
<dbReference type="InterPro" id="IPR034291">
    <property type="entry name" value="TMP_synthase"/>
</dbReference>
<dbReference type="AlphaFoldDB" id="A0A1I3B7Q5"/>
<reference evidence="13 15" key="1">
    <citation type="submission" date="2016-10" db="EMBL/GenBank/DDBJ databases">
        <authorList>
            <person name="de Groot N.N."/>
        </authorList>
    </citation>
    <scope>NUCLEOTIDE SEQUENCE [LARGE SCALE GENOMIC DNA]</scope>
    <source>
        <strain evidence="13 15">CGMCC 1.6848</strain>
    </source>
</reference>
<dbReference type="EMBL" id="FOPY01000006">
    <property type="protein sequence ID" value="SFH58106.1"/>
    <property type="molecule type" value="Genomic_DNA"/>
</dbReference>
<dbReference type="GO" id="GO:0000287">
    <property type="term" value="F:magnesium ion binding"/>
    <property type="evidence" value="ECO:0007669"/>
    <property type="project" value="UniProtKB-UniRule"/>
</dbReference>
<dbReference type="GO" id="GO:0009228">
    <property type="term" value="P:thiamine biosynthetic process"/>
    <property type="evidence" value="ECO:0007669"/>
    <property type="project" value="UniProtKB-KW"/>
</dbReference>
<evidence type="ECO:0000256" key="4">
    <source>
        <dbReference type="ARBA" id="ARBA00022842"/>
    </source>
</evidence>
<feature type="binding site" evidence="9">
    <location>
        <begin position="43"/>
        <end position="47"/>
    </location>
    <ligand>
        <name>4-amino-2-methyl-5-(diphosphooxymethyl)pyrimidine</name>
        <dbReference type="ChEBI" id="CHEBI:57841"/>
    </ligand>
</feature>
<dbReference type="HAMAP" id="MF_00097">
    <property type="entry name" value="TMP_synthase"/>
    <property type="match status" value="1"/>
</dbReference>
<evidence type="ECO:0000256" key="7">
    <source>
        <dbReference type="ARBA" id="ARBA00047851"/>
    </source>
</evidence>